<organism evidence="1 2">
    <name type="scientific">Paroceanicella profunda</name>
    <dbReference type="NCBI Taxonomy" id="2579971"/>
    <lineage>
        <taxon>Bacteria</taxon>
        <taxon>Pseudomonadati</taxon>
        <taxon>Pseudomonadota</taxon>
        <taxon>Alphaproteobacteria</taxon>
        <taxon>Rhodobacterales</taxon>
        <taxon>Paracoccaceae</taxon>
        <taxon>Paroceanicella</taxon>
    </lineage>
</organism>
<dbReference type="Proteomes" id="UP000305888">
    <property type="component" value="Chromosome"/>
</dbReference>
<evidence type="ECO:0000313" key="2">
    <source>
        <dbReference type="Proteomes" id="UP000305888"/>
    </source>
</evidence>
<dbReference type="OrthoDB" id="9822828at2"/>
<sequence length="242" mass="25695">MRYVHKWPAALPLQFCRWRDTPDPVIIAGTMNNAPFGGSGEQRAQVALSGEIANGAQAAALAVWLADLDAGQNLALLADFDRPLYGYGPQYIDSMAGAGPVTWRASDGAPQYWRSGTGALLAWSAGARVVSGGAAGSRLIGLAGLSPGAVLGPGQKVRIGRRRHAIAQGGTVAANGRVEIRVAPHFRADVAADTPVTYPGDIGLFQPITWSVPNYDQDRFGAWAMTFREVFPEEQTETLTHV</sequence>
<evidence type="ECO:0000313" key="1">
    <source>
        <dbReference type="EMBL" id="QDL91496.1"/>
    </source>
</evidence>
<dbReference type="AlphaFoldDB" id="A0A5B8FRW6"/>
<dbReference type="EMBL" id="CP040818">
    <property type="protein sequence ID" value="QDL91496.1"/>
    <property type="molecule type" value="Genomic_DNA"/>
</dbReference>
<dbReference type="RefSeq" id="WP_143972245.1">
    <property type="nucleotide sequence ID" value="NZ_CP040818.1"/>
</dbReference>
<keyword evidence="2" id="KW-1185">Reference proteome</keyword>
<dbReference type="KEGG" id="ppru:FDP22_06690"/>
<name>A0A5B8FRW6_9RHOB</name>
<reference evidence="1 2" key="1">
    <citation type="submission" date="2019-06" db="EMBL/GenBank/DDBJ databases">
        <title>Genome sequence of Rhodobacteraceae bacterium D4M1.</title>
        <authorList>
            <person name="Cao J."/>
        </authorList>
    </citation>
    <scope>NUCLEOTIDE SEQUENCE [LARGE SCALE GENOMIC DNA]</scope>
    <source>
        <strain evidence="1 2">D4M1</strain>
    </source>
</reference>
<gene>
    <name evidence="1" type="ORF">FDP22_06690</name>
</gene>
<protein>
    <submittedName>
        <fullName evidence="1">Uncharacterized protein</fullName>
    </submittedName>
</protein>
<accession>A0A5B8FRW6</accession>
<proteinExistence type="predicted"/>